<comment type="caution">
    <text evidence="2">The sequence shown here is derived from an EMBL/GenBank/DDBJ whole genome shotgun (WGS) entry which is preliminary data.</text>
</comment>
<gene>
    <name evidence="2" type="ORF">AD933_00405</name>
</gene>
<proteinExistence type="predicted"/>
<dbReference type="AlphaFoldDB" id="A0A149S7G7"/>
<dbReference type="EMBL" id="LHZF01000053">
    <property type="protein sequence ID" value="KXV22692.1"/>
    <property type="molecule type" value="Genomic_DNA"/>
</dbReference>
<feature type="domain" description="DUF3885" evidence="1">
    <location>
        <begin position="25"/>
        <end position="180"/>
    </location>
</feature>
<accession>A0A149S7G7</accession>
<evidence type="ECO:0000259" key="1">
    <source>
        <dbReference type="Pfam" id="PF13021"/>
    </source>
</evidence>
<evidence type="ECO:0000313" key="2">
    <source>
        <dbReference type="EMBL" id="KXV22692.1"/>
    </source>
</evidence>
<dbReference type="Pfam" id="PF13021">
    <property type="entry name" value="DUF3885"/>
    <property type="match status" value="1"/>
</dbReference>
<dbReference type="RefSeq" id="WP_061507223.1">
    <property type="nucleotide sequence ID" value="NZ_LHZF01000053.1"/>
</dbReference>
<reference evidence="2 3" key="1">
    <citation type="submission" date="2015-06" db="EMBL/GenBank/DDBJ databases">
        <title>Improved classification and identification of acetic acid bacteria using matrix-assisted laser desorption/ionization time-of-flight mass spectrometry; Gluconobacter nephelii and Gluconobacter uchimurae are later heterotypic synonyms of Gluconobacter japonicus and Gluconobacter oxydans, respectively.</title>
        <authorList>
            <person name="Li L."/>
            <person name="Cleenwerck I."/>
            <person name="De Vuyst L."/>
            <person name="Vandamme P."/>
        </authorList>
    </citation>
    <scope>NUCLEOTIDE SEQUENCE [LARGE SCALE GENOMIC DNA]</scope>
    <source>
        <strain evidence="2 3">LMG 1552</strain>
    </source>
</reference>
<dbReference type="PATRIC" id="fig|178901.13.peg.2959"/>
<organism evidence="2 3">
    <name type="scientific">Acetobacter malorum</name>
    <dbReference type="NCBI Taxonomy" id="178901"/>
    <lineage>
        <taxon>Bacteria</taxon>
        <taxon>Pseudomonadati</taxon>
        <taxon>Pseudomonadota</taxon>
        <taxon>Alphaproteobacteria</taxon>
        <taxon>Acetobacterales</taxon>
        <taxon>Acetobacteraceae</taxon>
        <taxon>Acetobacter</taxon>
    </lineage>
</organism>
<dbReference type="InterPro" id="IPR024976">
    <property type="entry name" value="DUF3885"/>
</dbReference>
<evidence type="ECO:0000313" key="3">
    <source>
        <dbReference type="Proteomes" id="UP000075526"/>
    </source>
</evidence>
<dbReference type="Proteomes" id="UP000075526">
    <property type="component" value="Unassembled WGS sequence"/>
</dbReference>
<name>A0A149S7G7_9PROT</name>
<protein>
    <recommendedName>
        <fullName evidence="1">DUF3885 domain-containing protein</fullName>
    </recommendedName>
</protein>
<sequence>MTQDNTAAAEFRRDWARFHPSCLPLGWMLRSRAGSPWVRFHALPGSKRYADDEAERDIILSRAYALGNGLLGLDQCCWVVEAETGDPSAPSEVALSGAETDDPDDPVWSFYARRERWRAGTHDAKLLSIADDKPGHAIWMRCDDGAVFAPYDGGFDLFPTSWGAVSHLKVGWPDWLSDHPAGL</sequence>